<keyword evidence="4" id="KW-1185">Reference proteome</keyword>
<dbReference type="PANTHER" id="PTHR30007:SF0">
    <property type="entry name" value="TRANSPOSASE"/>
    <property type="match status" value="1"/>
</dbReference>
<evidence type="ECO:0000313" key="4">
    <source>
        <dbReference type="Proteomes" id="UP000218785"/>
    </source>
</evidence>
<dbReference type="InterPro" id="IPR002559">
    <property type="entry name" value="Transposase_11"/>
</dbReference>
<dbReference type="KEGG" id="ttq:NIES37_66850"/>
<evidence type="ECO:0000313" key="3">
    <source>
        <dbReference type="EMBL" id="BAZ02672.1"/>
    </source>
</evidence>
<dbReference type="GO" id="GO:0003677">
    <property type="term" value="F:DNA binding"/>
    <property type="evidence" value="ECO:0007669"/>
    <property type="project" value="InterPro"/>
</dbReference>
<reference evidence="3 4" key="1">
    <citation type="submission" date="2017-06" db="EMBL/GenBank/DDBJ databases">
        <title>Genome sequencing of cyanobaciteial culture collection at National Institute for Environmental Studies (NIES).</title>
        <authorList>
            <person name="Hirose Y."/>
            <person name="Shimura Y."/>
            <person name="Fujisawa T."/>
            <person name="Nakamura Y."/>
            <person name="Kawachi M."/>
        </authorList>
    </citation>
    <scope>NUCLEOTIDE SEQUENCE [LARGE SCALE GENOMIC DNA]</scope>
    <source>
        <strain evidence="3 4">NIES-37</strain>
    </source>
</reference>
<dbReference type="Pfam" id="PF13340">
    <property type="entry name" value="DUF4096"/>
    <property type="match status" value="1"/>
</dbReference>
<dbReference type="InterPro" id="IPR025161">
    <property type="entry name" value="IS402-like_dom"/>
</dbReference>
<protein>
    <submittedName>
        <fullName evidence="3">Transposase</fullName>
    </submittedName>
</protein>
<proteinExistence type="predicted"/>
<feature type="domain" description="Insertion element IS402-like" evidence="2">
    <location>
        <begin position="9"/>
        <end position="82"/>
    </location>
</feature>
<dbReference type="Proteomes" id="UP000218785">
    <property type="component" value="Chromosome"/>
</dbReference>
<dbReference type="NCBIfam" id="NF033580">
    <property type="entry name" value="transpos_IS5_3"/>
    <property type="match status" value="1"/>
</dbReference>
<dbReference type="AlphaFoldDB" id="A0A1Z4NAH6"/>
<evidence type="ECO:0000259" key="1">
    <source>
        <dbReference type="Pfam" id="PF01609"/>
    </source>
</evidence>
<dbReference type="PANTHER" id="PTHR30007">
    <property type="entry name" value="PHP DOMAIN PROTEIN"/>
    <property type="match status" value="1"/>
</dbReference>
<accession>A0A1Z4NAH6</accession>
<sequence length="263" mass="30666">MTKAYPSDLTWEQWELIALEFPSAKSGGRPRTVALYSIVNAIVYVLCEGCTWRGLPGDFPPWQTVYGYFWRWSKDGTWLKIHDKLYKWVRVAAGREPSPSEAAVDSQSVETATMISQDVGYDAAKKIHGRKRHLTVDMLGLVLRVLVTSASLPEREGAKKVLNRVHNTGNHVQRLNTIWMDGGYRGDEFMRWVMDMFRWIVTIVLRPLEQKGFVHLPKRWVVERTFGWLNWCRRLSKDYERLPQTSETFIYVAMIRLMVRRLA</sequence>
<evidence type="ECO:0000259" key="2">
    <source>
        <dbReference type="Pfam" id="PF13340"/>
    </source>
</evidence>
<dbReference type="Pfam" id="PF01609">
    <property type="entry name" value="DDE_Tnp_1"/>
    <property type="match status" value="1"/>
</dbReference>
<name>A0A1Z4NAH6_9CYAN</name>
<dbReference type="GO" id="GO:0006313">
    <property type="term" value="P:DNA transposition"/>
    <property type="evidence" value="ECO:0007669"/>
    <property type="project" value="InterPro"/>
</dbReference>
<dbReference type="GO" id="GO:0004803">
    <property type="term" value="F:transposase activity"/>
    <property type="evidence" value="ECO:0007669"/>
    <property type="project" value="InterPro"/>
</dbReference>
<gene>
    <name evidence="3" type="ORF">NIES37_66850</name>
</gene>
<organism evidence="3 4">
    <name type="scientific">Tolypothrix tenuis PCC 7101</name>
    <dbReference type="NCBI Taxonomy" id="231146"/>
    <lineage>
        <taxon>Bacteria</taxon>
        <taxon>Bacillati</taxon>
        <taxon>Cyanobacteriota</taxon>
        <taxon>Cyanophyceae</taxon>
        <taxon>Nostocales</taxon>
        <taxon>Tolypothrichaceae</taxon>
        <taxon>Tolypothrix</taxon>
    </lineage>
</organism>
<feature type="domain" description="Transposase IS4-like" evidence="1">
    <location>
        <begin position="99"/>
        <end position="257"/>
    </location>
</feature>
<dbReference type="RefSeq" id="WP_096583062.1">
    <property type="nucleotide sequence ID" value="NZ_CAWNJS010000001.1"/>
</dbReference>
<dbReference type="EMBL" id="AP018248">
    <property type="protein sequence ID" value="BAZ02672.1"/>
    <property type="molecule type" value="Genomic_DNA"/>
</dbReference>